<dbReference type="InterPro" id="IPR016162">
    <property type="entry name" value="Ald_DH_N"/>
</dbReference>
<dbReference type="Gene3D" id="3.40.309.10">
    <property type="entry name" value="Aldehyde Dehydrogenase, Chain A, domain 2"/>
    <property type="match status" value="1"/>
</dbReference>
<comment type="caution">
    <text evidence="3">The sequence shown here is derived from an EMBL/GenBank/DDBJ whole genome shotgun (WGS) entry which is preliminary data.</text>
</comment>
<proteinExistence type="predicted"/>
<organism evidence="3 4">
    <name type="scientific">Streptomyces iconiensis</name>
    <dbReference type="NCBI Taxonomy" id="1384038"/>
    <lineage>
        <taxon>Bacteria</taxon>
        <taxon>Bacillati</taxon>
        <taxon>Actinomycetota</taxon>
        <taxon>Actinomycetes</taxon>
        <taxon>Kitasatosporales</taxon>
        <taxon>Streptomycetaceae</taxon>
        <taxon>Streptomyces</taxon>
    </lineage>
</organism>
<evidence type="ECO:0000256" key="1">
    <source>
        <dbReference type="ARBA" id="ARBA00023002"/>
    </source>
</evidence>
<dbReference type="Gene3D" id="3.40.605.10">
    <property type="entry name" value="Aldehyde Dehydrogenase, Chain A, domain 1"/>
    <property type="match status" value="1"/>
</dbReference>
<evidence type="ECO:0000313" key="4">
    <source>
        <dbReference type="Proteomes" id="UP001214441"/>
    </source>
</evidence>
<dbReference type="Pfam" id="PF00171">
    <property type="entry name" value="Aldedh"/>
    <property type="match status" value="1"/>
</dbReference>
<protein>
    <submittedName>
        <fullName evidence="3">Aldehyde dehydrogenase family protein</fullName>
    </submittedName>
</protein>
<dbReference type="EMBL" id="JANCPR020000001">
    <property type="protein sequence ID" value="MDJ1130556.1"/>
    <property type="molecule type" value="Genomic_DNA"/>
</dbReference>
<name>A0ABT6ZPG5_9ACTN</name>
<gene>
    <name evidence="3" type="ORF">NMN56_001030</name>
</gene>
<evidence type="ECO:0000259" key="2">
    <source>
        <dbReference type="Pfam" id="PF00171"/>
    </source>
</evidence>
<dbReference type="SUPFAM" id="SSF53720">
    <property type="entry name" value="ALDH-like"/>
    <property type="match status" value="1"/>
</dbReference>
<dbReference type="InterPro" id="IPR016161">
    <property type="entry name" value="Ald_DH/histidinol_DH"/>
</dbReference>
<dbReference type="Proteomes" id="UP001214441">
    <property type="component" value="Unassembled WGS sequence"/>
</dbReference>
<reference evidence="3 4" key="1">
    <citation type="submission" date="2023-05" db="EMBL/GenBank/DDBJ databases">
        <title>Streptantibioticus silvisoli sp. nov., acidotolerant actinomycetes 1 from pine litter.</title>
        <authorList>
            <person name="Swiecimska M."/>
            <person name="Golinska P."/>
            <person name="Sangal V."/>
            <person name="Wachnowicz B."/>
            <person name="Goodfellow M."/>
        </authorList>
    </citation>
    <scope>NUCLEOTIDE SEQUENCE [LARGE SCALE GENOMIC DNA]</scope>
    <source>
        <strain evidence="3 4">DSM 42109</strain>
    </source>
</reference>
<keyword evidence="1" id="KW-0560">Oxidoreductase</keyword>
<accession>A0ABT6ZPG5</accession>
<keyword evidence="4" id="KW-1185">Reference proteome</keyword>
<dbReference type="RefSeq" id="WP_274039767.1">
    <property type="nucleotide sequence ID" value="NZ_JANCPR020000001.1"/>
</dbReference>
<dbReference type="InterPro" id="IPR016163">
    <property type="entry name" value="Ald_DH_C"/>
</dbReference>
<sequence>MPGVLELDVLGADGPYRAHRRTPVTDVAGRQSAELSLAPGLLVHRALAALRAASAPPADRRAAALREAGRRFAGEVVAGLSVEEYEHRTSRVSGLPITTVRSAVRALALAADLAHRTARDGKPRAATENWKEPLPGGRGAVWIRRGEVLCVNAPGNHPAVHAGWLEALALGYRVAVRPSRREPFTLHRLVSALRASGFRDDEVMLLPTEHAVAQDLVRGADLALVYGGDDAVLRHHGDPRVLTQGPGRSKILLHGGDWQAGLDTVVDSVVAEGGAACVNATAVFVDGDPAPVAEAIAERLSGLRGLPPEDDKARLPVYPTAAARALEAKFAASVGDARPWLGGEGIVEELGDGSAALRPSVVEVPHAYAPQTAVELPYPCVWVAPWSADEGSGPLKNTLVLTAIGCPERLLGQLVAEPSIKNVYMGRHPTHHHFPGVPHDGYLTDFLMRGKGIIQG</sequence>
<feature type="domain" description="Aldehyde dehydrogenase" evidence="2">
    <location>
        <begin position="43"/>
        <end position="367"/>
    </location>
</feature>
<evidence type="ECO:0000313" key="3">
    <source>
        <dbReference type="EMBL" id="MDJ1130556.1"/>
    </source>
</evidence>
<dbReference type="InterPro" id="IPR015590">
    <property type="entry name" value="Aldehyde_DH_dom"/>
</dbReference>